<dbReference type="GO" id="GO:0043190">
    <property type="term" value="C:ATP-binding cassette (ABC) transporter complex"/>
    <property type="evidence" value="ECO:0007669"/>
    <property type="project" value="InterPro"/>
</dbReference>
<keyword evidence="6 7" id="KW-0472">Membrane</keyword>
<accession>A0A317E872</accession>
<protein>
    <submittedName>
        <fullName evidence="8">Cobalt ECF transporter T component CbiQ</fullName>
    </submittedName>
</protein>
<dbReference type="EMBL" id="QGLF01000001">
    <property type="protein sequence ID" value="PWR23139.1"/>
    <property type="molecule type" value="Genomic_DNA"/>
</dbReference>
<dbReference type="Proteomes" id="UP000246077">
    <property type="component" value="Unassembled WGS sequence"/>
</dbReference>
<comment type="subcellular location">
    <subcellularLocation>
        <location evidence="1">Cell membrane</location>
        <topology evidence="1">Multi-pass membrane protein</topology>
    </subcellularLocation>
</comment>
<feature type="transmembrane region" description="Helical" evidence="7">
    <location>
        <begin position="52"/>
        <end position="71"/>
    </location>
</feature>
<dbReference type="InterPro" id="IPR051611">
    <property type="entry name" value="ECF_transporter_component"/>
</dbReference>
<organism evidence="8 9">
    <name type="scientific">Zavarzinia compransoris</name>
    <dbReference type="NCBI Taxonomy" id="1264899"/>
    <lineage>
        <taxon>Bacteria</taxon>
        <taxon>Pseudomonadati</taxon>
        <taxon>Pseudomonadota</taxon>
        <taxon>Alphaproteobacteria</taxon>
        <taxon>Rhodospirillales</taxon>
        <taxon>Zavarziniaceae</taxon>
        <taxon>Zavarzinia</taxon>
    </lineage>
</organism>
<evidence type="ECO:0000256" key="4">
    <source>
        <dbReference type="ARBA" id="ARBA00022692"/>
    </source>
</evidence>
<evidence type="ECO:0000256" key="7">
    <source>
        <dbReference type="SAM" id="Phobius"/>
    </source>
</evidence>
<keyword evidence="5 7" id="KW-1133">Transmembrane helix</keyword>
<dbReference type="Pfam" id="PF02361">
    <property type="entry name" value="CbiQ"/>
    <property type="match status" value="1"/>
</dbReference>
<evidence type="ECO:0000256" key="5">
    <source>
        <dbReference type="ARBA" id="ARBA00022989"/>
    </source>
</evidence>
<dbReference type="GO" id="GO:0006824">
    <property type="term" value="P:cobalt ion transport"/>
    <property type="evidence" value="ECO:0007669"/>
    <property type="project" value="InterPro"/>
</dbReference>
<evidence type="ECO:0000256" key="1">
    <source>
        <dbReference type="ARBA" id="ARBA00004651"/>
    </source>
</evidence>
<evidence type="ECO:0000313" key="8">
    <source>
        <dbReference type="EMBL" id="PWR23139.1"/>
    </source>
</evidence>
<dbReference type="CDD" id="cd16914">
    <property type="entry name" value="EcfT"/>
    <property type="match status" value="1"/>
</dbReference>
<dbReference type="InterPro" id="IPR003339">
    <property type="entry name" value="ABC/ECF_trnsptr_transmembrane"/>
</dbReference>
<dbReference type="PANTHER" id="PTHR34857">
    <property type="entry name" value="SLL0384 PROTEIN"/>
    <property type="match status" value="1"/>
</dbReference>
<feature type="transmembrane region" description="Helical" evidence="7">
    <location>
        <begin position="28"/>
        <end position="46"/>
    </location>
</feature>
<feature type="transmembrane region" description="Helical" evidence="7">
    <location>
        <begin position="110"/>
        <end position="131"/>
    </location>
</feature>
<gene>
    <name evidence="8" type="primary">cbiQ</name>
    <name evidence="8" type="ORF">DKG75_00780</name>
</gene>
<dbReference type="OrthoDB" id="4533at2"/>
<comment type="caution">
    <text evidence="8">The sequence shown here is derived from an EMBL/GenBank/DDBJ whole genome shotgun (WGS) entry which is preliminary data.</text>
</comment>
<name>A0A317E872_9PROT</name>
<dbReference type="NCBIfam" id="TIGR02454">
    <property type="entry name" value="ECF_T_CbiQ"/>
    <property type="match status" value="1"/>
</dbReference>
<reference evidence="9" key="1">
    <citation type="submission" date="2018-05" db="EMBL/GenBank/DDBJ databases">
        <title>Zavarzinia sp. HR-AS.</title>
        <authorList>
            <person name="Lee Y."/>
            <person name="Jeon C.O."/>
        </authorList>
    </citation>
    <scope>NUCLEOTIDE SEQUENCE [LARGE SCALE GENOMIC DNA]</scope>
    <source>
        <strain evidence="9">DSM 1231</strain>
    </source>
</reference>
<dbReference type="InterPro" id="IPR012809">
    <property type="entry name" value="ECF_CbiQ"/>
</dbReference>
<keyword evidence="9" id="KW-1185">Reference proteome</keyword>
<keyword evidence="4 7" id="KW-0812">Transmembrane</keyword>
<feature type="transmembrane region" description="Helical" evidence="7">
    <location>
        <begin position="80"/>
        <end position="104"/>
    </location>
</feature>
<dbReference type="AlphaFoldDB" id="A0A317E872"/>
<sequence>MGQRPPRQGGQVTIALDSGKADRIDSRARLFAALVLLLAITSLRGLPAQAVAAGAGLLLVLAAGPPLAALARRLLHVEGFLVLLLLMLPLTVAGTPLVTLGPLALSEAGLLRALSIVLKVNAAVMVAYALLGGLDPLRIGHGARRLGLPLRFVQLFLFTTRYIEIYRGEIRRLREAMRARAFVPRTSLHSFRSFGNLAGMVLLRALDRASRVEEAMRCRAFDGRLPAIGPEEAGRGGPAAMALAVAAALALVTLDHWP</sequence>
<comment type="similarity">
    <text evidence="2">Belongs to the CbiQ family.</text>
</comment>
<evidence type="ECO:0000313" key="9">
    <source>
        <dbReference type="Proteomes" id="UP000246077"/>
    </source>
</evidence>
<evidence type="ECO:0000256" key="6">
    <source>
        <dbReference type="ARBA" id="ARBA00023136"/>
    </source>
</evidence>
<evidence type="ECO:0000256" key="3">
    <source>
        <dbReference type="ARBA" id="ARBA00022475"/>
    </source>
</evidence>
<keyword evidence="3" id="KW-1003">Cell membrane</keyword>
<proteinExistence type="inferred from homology"/>
<evidence type="ECO:0000256" key="2">
    <source>
        <dbReference type="ARBA" id="ARBA00008564"/>
    </source>
</evidence>
<dbReference type="PANTHER" id="PTHR34857:SF2">
    <property type="entry name" value="SLL0384 PROTEIN"/>
    <property type="match status" value="1"/>
</dbReference>